<dbReference type="AlphaFoldDB" id="A0AA38RKB3"/>
<proteinExistence type="predicted"/>
<evidence type="ECO:0000259" key="7">
    <source>
        <dbReference type="PROSITE" id="PS50157"/>
    </source>
</evidence>
<dbReference type="Proteomes" id="UP001174694">
    <property type="component" value="Unassembled WGS sequence"/>
</dbReference>
<organism evidence="8 9">
    <name type="scientific">Pleurostoma richardsiae</name>
    <dbReference type="NCBI Taxonomy" id="41990"/>
    <lineage>
        <taxon>Eukaryota</taxon>
        <taxon>Fungi</taxon>
        <taxon>Dikarya</taxon>
        <taxon>Ascomycota</taxon>
        <taxon>Pezizomycotina</taxon>
        <taxon>Sordariomycetes</taxon>
        <taxon>Sordariomycetidae</taxon>
        <taxon>Calosphaeriales</taxon>
        <taxon>Pleurostomataceae</taxon>
        <taxon>Pleurostoma</taxon>
    </lineage>
</organism>
<evidence type="ECO:0000256" key="5">
    <source>
        <dbReference type="PROSITE-ProRule" id="PRU00042"/>
    </source>
</evidence>
<feature type="compositionally biased region" description="Low complexity" evidence="6">
    <location>
        <begin position="83"/>
        <end position="92"/>
    </location>
</feature>
<dbReference type="Pfam" id="PF24537">
    <property type="entry name" value="zf-C2H2_fungi"/>
    <property type="match status" value="1"/>
</dbReference>
<keyword evidence="3 5" id="KW-0863">Zinc-finger</keyword>
<feature type="region of interest" description="Disordered" evidence="6">
    <location>
        <begin position="375"/>
        <end position="417"/>
    </location>
</feature>
<dbReference type="GO" id="GO:0008270">
    <property type="term" value="F:zinc ion binding"/>
    <property type="evidence" value="ECO:0007669"/>
    <property type="project" value="UniProtKB-KW"/>
</dbReference>
<feature type="domain" description="C2H2-type" evidence="7">
    <location>
        <begin position="472"/>
        <end position="500"/>
    </location>
</feature>
<protein>
    <submittedName>
        <fullName evidence="8">Zinc c2h2 finger domain containing protein</fullName>
    </submittedName>
</protein>
<evidence type="ECO:0000256" key="2">
    <source>
        <dbReference type="ARBA" id="ARBA00022737"/>
    </source>
</evidence>
<evidence type="ECO:0000256" key="3">
    <source>
        <dbReference type="ARBA" id="ARBA00022771"/>
    </source>
</evidence>
<dbReference type="InterPro" id="IPR036236">
    <property type="entry name" value="Znf_C2H2_sf"/>
</dbReference>
<dbReference type="InterPro" id="IPR013087">
    <property type="entry name" value="Znf_C2H2_type"/>
</dbReference>
<feature type="compositionally biased region" description="Basic and acidic residues" evidence="6">
    <location>
        <begin position="93"/>
        <end position="108"/>
    </location>
</feature>
<dbReference type="GO" id="GO:0000981">
    <property type="term" value="F:DNA-binding transcription factor activity, RNA polymerase II-specific"/>
    <property type="evidence" value="ECO:0007669"/>
    <property type="project" value="TreeGrafter"/>
</dbReference>
<dbReference type="SUPFAM" id="SSF57667">
    <property type="entry name" value="beta-beta-alpha zinc fingers"/>
    <property type="match status" value="1"/>
</dbReference>
<feature type="compositionally biased region" description="Basic and acidic residues" evidence="6">
    <location>
        <begin position="124"/>
        <end position="134"/>
    </location>
</feature>
<reference evidence="8" key="1">
    <citation type="submission" date="2022-07" db="EMBL/GenBank/DDBJ databases">
        <title>Fungi with potential for degradation of polypropylene.</title>
        <authorList>
            <person name="Gostincar C."/>
        </authorList>
    </citation>
    <scope>NUCLEOTIDE SEQUENCE</scope>
    <source>
        <strain evidence="8">EXF-13308</strain>
    </source>
</reference>
<dbReference type="SMART" id="SM00355">
    <property type="entry name" value="ZnF_C2H2"/>
    <property type="match status" value="2"/>
</dbReference>
<dbReference type="PANTHER" id="PTHR24409:SF295">
    <property type="entry name" value="AZ2-RELATED"/>
    <property type="match status" value="1"/>
</dbReference>
<dbReference type="PANTHER" id="PTHR24409">
    <property type="entry name" value="ZINC FINGER PROTEIN 142"/>
    <property type="match status" value="1"/>
</dbReference>
<name>A0AA38RKB3_9PEZI</name>
<feature type="compositionally biased region" description="Basic and acidic residues" evidence="6">
    <location>
        <begin position="57"/>
        <end position="81"/>
    </location>
</feature>
<feature type="region of interest" description="Disordered" evidence="6">
    <location>
        <begin position="278"/>
        <end position="344"/>
    </location>
</feature>
<feature type="compositionally biased region" description="Low complexity" evidence="6">
    <location>
        <begin position="335"/>
        <end position="344"/>
    </location>
</feature>
<dbReference type="GO" id="GO:0005634">
    <property type="term" value="C:nucleus"/>
    <property type="evidence" value="ECO:0007669"/>
    <property type="project" value="TreeGrafter"/>
</dbReference>
<keyword evidence="9" id="KW-1185">Reference proteome</keyword>
<dbReference type="GO" id="GO:0000977">
    <property type="term" value="F:RNA polymerase II transcription regulatory region sequence-specific DNA binding"/>
    <property type="evidence" value="ECO:0007669"/>
    <property type="project" value="TreeGrafter"/>
</dbReference>
<keyword evidence="4" id="KW-0862">Zinc</keyword>
<comment type="caution">
    <text evidence="8">The sequence shown here is derived from an EMBL/GenBank/DDBJ whole genome shotgun (WGS) entry which is preliminary data.</text>
</comment>
<feature type="compositionally biased region" description="Pro residues" evidence="6">
    <location>
        <begin position="12"/>
        <end position="26"/>
    </location>
</feature>
<evidence type="ECO:0000313" key="8">
    <source>
        <dbReference type="EMBL" id="KAJ9132614.1"/>
    </source>
</evidence>
<feature type="compositionally biased region" description="Polar residues" evidence="6">
    <location>
        <begin position="383"/>
        <end position="417"/>
    </location>
</feature>
<feature type="compositionally biased region" description="Basic and acidic residues" evidence="6">
    <location>
        <begin position="28"/>
        <end position="39"/>
    </location>
</feature>
<sequence length="614" mass="68075">MSIPGARGDDGVPPPLPPPKFPPIDGPPLDHSDYRREDPYPDSIYGSAGGSLARGSLYEDRADYPRRETKLGYKGDLRDEGYSSLSSMVSSARSRDSLSTRFRVHEQYQFRSGNDSYDALDSQMLKKLDSRKPFENPSPPRQPALIGSSQDAAPAQPAERPFMQLKPLSLPTRFKQQPALDSPLRYTETPITSAISPRSTPFGHHSQPSYEYRSPVDPPSISEFERSPLTRSRRTNSGSVADDVTIYTQDSYDNEPEFPMDGETTRLRAFHLDDSHHSRVGSIDFQTAGQKRRASSPPGDEPPLHTMASSSDLLRRREGVPRGSPQPRLAIPQNGSISSVSSAGRSGSYASSLSLMTASSMTSAPSYGRLSPVGLSPSGLSPTDASSSPFATPNSLTMSPRSTISQRNGLHSRTVSDQKTLVSPRKLAEVALVRTSGVAKIQGLLMCECCPKKPKKFETEEDLRAHEAEKQYECSFCGNRFKNKNEAERHQNSLHVRRHSWSCSALSGYDRAFHDSTNRPGEADTCGYCGEEFPRSGHGPAGHVRHATDQDWDERIRHLQDVHKFRECNSAKKFYRADHFRQHLKHSHAGTSGKWTNMLENACMMDEEPPQPSR</sequence>
<accession>A0AA38RKB3</accession>
<evidence type="ECO:0000256" key="4">
    <source>
        <dbReference type="ARBA" id="ARBA00022833"/>
    </source>
</evidence>
<feature type="compositionally biased region" description="Polar residues" evidence="6">
    <location>
        <begin position="189"/>
        <end position="199"/>
    </location>
</feature>
<evidence type="ECO:0000256" key="1">
    <source>
        <dbReference type="ARBA" id="ARBA00022723"/>
    </source>
</evidence>
<dbReference type="EMBL" id="JANBVO010000055">
    <property type="protein sequence ID" value="KAJ9132614.1"/>
    <property type="molecule type" value="Genomic_DNA"/>
</dbReference>
<dbReference type="InterPro" id="IPR057026">
    <property type="entry name" value="Znf-C2H2_ascomycetes"/>
</dbReference>
<feature type="region of interest" description="Disordered" evidence="6">
    <location>
        <begin position="1"/>
        <end position="261"/>
    </location>
</feature>
<keyword evidence="2" id="KW-0677">Repeat</keyword>
<evidence type="ECO:0000256" key="6">
    <source>
        <dbReference type="SAM" id="MobiDB-lite"/>
    </source>
</evidence>
<keyword evidence="1" id="KW-0479">Metal-binding</keyword>
<dbReference type="PROSITE" id="PS00028">
    <property type="entry name" value="ZINC_FINGER_C2H2_1"/>
    <property type="match status" value="1"/>
</dbReference>
<gene>
    <name evidence="8" type="ORF">NKR23_g11105</name>
</gene>
<evidence type="ECO:0000313" key="9">
    <source>
        <dbReference type="Proteomes" id="UP001174694"/>
    </source>
</evidence>
<dbReference type="Gene3D" id="3.30.160.60">
    <property type="entry name" value="Classic Zinc Finger"/>
    <property type="match status" value="1"/>
</dbReference>
<dbReference type="PROSITE" id="PS50157">
    <property type="entry name" value="ZINC_FINGER_C2H2_2"/>
    <property type="match status" value="1"/>
</dbReference>